<keyword evidence="3" id="KW-1185">Reference proteome</keyword>
<evidence type="ECO:0000313" key="2">
    <source>
        <dbReference type="EMBL" id="ATY86293.1"/>
    </source>
</evidence>
<evidence type="ECO:0000313" key="3">
    <source>
        <dbReference type="Proteomes" id="UP000231932"/>
    </source>
</evidence>
<gene>
    <name evidence="2" type="ORF">CVV65_16275</name>
</gene>
<name>A0A2K8NAG3_9BACL</name>
<dbReference type="AlphaFoldDB" id="A0A2K8NAG3"/>
<dbReference type="EMBL" id="CP024955">
    <property type="protein sequence ID" value="ATY86293.1"/>
    <property type="molecule type" value="Genomic_DNA"/>
</dbReference>
<dbReference type="Proteomes" id="UP000231932">
    <property type="component" value="Chromosome"/>
</dbReference>
<organism evidence="2 3">
    <name type="scientific">Kyrpidia spormannii</name>
    <dbReference type="NCBI Taxonomy" id="2055160"/>
    <lineage>
        <taxon>Bacteria</taxon>
        <taxon>Bacillati</taxon>
        <taxon>Bacillota</taxon>
        <taxon>Bacilli</taxon>
        <taxon>Bacillales</taxon>
        <taxon>Alicyclobacillaceae</taxon>
        <taxon>Kyrpidia</taxon>
    </lineage>
</organism>
<reference evidence="3" key="1">
    <citation type="submission" date="2017-11" db="EMBL/GenBank/DDBJ databases">
        <title>Complete Genome Sequence of Kyrpidia sp. Strain EA-1, a thermophilic, hydrogen-oxidizing Bacterium, isolated from the Azores.</title>
        <authorList>
            <person name="Reiner J.E."/>
            <person name="Lapp C.J."/>
            <person name="Bunk B."/>
            <person name="Gescher J."/>
        </authorList>
    </citation>
    <scope>NUCLEOTIDE SEQUENCE [LARGE SCALE GENOMIC DNA]</scope>
    <source>
        <strain evidence="3">EA-1</strain>
    </source>
</reference>
<proteinExistence type="predicted"/>
<dbReference type="RefSeq" id="WP_100669036.1">
    <property type="nucleotide sequence ID" value="NZ_CP024955.1"/>
</dbReference>
<protein>
    <submittedName>
        <fullName evidence="2">Uncharacterized protein</fullName>
    </submittedName>
</protein>
<dbReference type="OrthoDB" id="2375480at2"/>
<sequence length="144" mass="15813">MAKGKKSTHSKTQGKSAAGRGPAPAPGPGPTTQAAAPKNGIDILKENIKRVGKDGLINMLHDVKNARPEDWQNPERVKEMARRFAQQFHIPVSEDRLNAFAKAFQDATRTGRPVTVEELAKKYGGDRVDDATIKEMKKYIPKVP</sequence>
<evidence type="ECO:0000256" key="1">
    <source>
        <dbReference type="SAM" id="MobiDB-lite"/>
    </source>
</evidence>
<dbReference type="KEGG" id="kyr:CVV65_16275"/>
<feature type="region of interest" description="Disordered" evidence="1">
    <location>
        <begin position="1"/>
        <end position="41"/>
    </location>
</feature>
<accession>A0A2K8NAG3</accession>